<name>A0A5B7CGF3_PORTR</name>
<feature type="compositionally biased region" description="Polar residues" evidence="1">
    <location>
        <begin position="724"/>
        <end position="737"/>
    </location>
</feature>
<feature type="compositionally biased region" description="Basic and acidic residues" evidence="1">
    <location>
        <begin position="1093"/>
        <end position="1112"/>
    </location>
</feature>
<evidence type="ECO:0000256" key="1">
    <source>
        <dbReference type="SAM" id="MobiDB-lite"/>
    </source>
</evidence>
<feature type="region of interest" description="Disordered" evidence="1">
    <location>
        <begin position="724"/>
        <end position="882"/>
    </location>
</feature>
<sequence>MFCQPRGVEDYISQYPRPFRHITLDSPPLRPEDENGSPSVCAVQGPSTTRVKNSRNVSCPLYRGPPGLRQDAIQRRSAWLQMKYRQRMKLQMKRKKIVSQQIEQLKLNKAEAHSSVPSTQVTTAATIRQNLPPLLKLLDPQDRGIFTPRPLLTVTLRDYLGASNLTLEIPSEGIQASELTYMVLQQQRYPHEALPTHRYHVLQVFTPHCVYSVAPDEIVMPQPPLRAVTAHINSTYLLTVDASHYKIEEDEKLEYCQELLPCSKELQESRYSEVLKGRRIALQARVTAREDMLRFLECVKGGKLQVEGCSVDEAVEELVRHGFYSDPEEMVYRCGELDEFWKESYEDGYVGWHQQDCLPHQATSEAPKLVREQGTQYITPSDMGPYRRHWYPDYSYLRQAVIAAKTKSRLLEQLTEELHSYRHHFHHLDSITPKELFADDRETLLECLYEEAQIEQLKVEQQALFQSKLEAKQYHVSSDHLAGVTILKQLPTNFNDFRFCLDIFTYVLTTHAYDLALKMAIKEFCDMRGYYLFRTFLLKMIKKNRREILEVLENSKKMSFSFSDTISAANPVVGGNLFDVPSWQSDDEVGPIPSKQPEVPATSGLPTDTALHHKDKTYGNKGKGFLSRDRKKTSQQHVRSNVQHHRTGTVPRHHRSGPKSGHHRTATKSRHRKTVTSSRHQRTSTISRHHTTVTSSKYRRTVISSRHHRTVISSRYHTTVTSSRYCKTVTSSRTSTIPRHHRPSDTKARRSRTDTTSRHQRTSTSSTHHRTRNVFRHHRTHTTSRKHRPHGTKARHHTTHTTATHHRIHTTARHQKTHTTARHHRTHTTSKKHTSPGNTTRHCKTHTTSRHHRPPGTTSRHHRTGTSSGQHPTSTIPHHMPSTVPEHDIVLERDYKGYKTVHGEGSSGHKKHVVSHPYGNGNDSFFSNTHDDEIKQIFEGSSEDETAAPSSGERISHNKDRGSHAAETDNSECYSITSNDNSDSDQDIVHYGGDDSDVHSTSYNSNKKKKAMILSTSGRVPNSFYEFGDSSSDIISYDTSSDDEDSGSGVSDEKEQPHVALNNGTDTDAMTLAGYMKQNSNNAETVDHHKKKADAAEKKKKDNKKMHEKEESLWEPVALTKPEQHLTSWGPLKLIYDNLSSLLKKWDHYRYLVRVFHRAFKLECEKWREVVKRTYRLLTPKFREMERRREAKNKGCWYKLSTPRMNTREKYQGRKSPCGTELQWVQNHVHWLMKYDMTLNLKHHALVRFLLKKKASQAK</sequence>
<gene>
    <name evidence="2" type="ORF">E2C01_001136</name>
</gene>
<feature type="compositionally biased region" description="Polar residues" evidence="1">
    <location>
        <begin position="971"/>
        <end position="981"/>
    </location>
</feature>
<feature type="region of interest" description="Disordered" evidence="1">
    <location>
        <begin position="1080"/>
        <end position="1112"/>
    </location>
</feature>
<feature type="region of interest" description="Disordered" evidence="1">
    <location>
        <begin position="941"/>
        <end position="1005"/>
    </location>
</feature>
<evidence type="ECO:0000313" key="2">
    <source>
        <dbReference type="EMBL" id="MPC08547.1"/>
    </source>
</evidence>
<comment type="caution">
    <text evidence="2">The sequence shown here is derived from an EMBL/GenBank/DDBJ whole genome shotgun (WGS) entry which is preliminary data.</text>
</comment>
<dbReference type="GO" id="GO:0003918">
    <property type="term" value="F:DNA topoisomerase type II (double strand cut, ATP-hydrolyzing) activity"/>
    <property type="evidence" value="ECO:0007669"/>
    <property type="project" value="InterPro"/>
</dbReference>
<accession>A0A5B7CGF3</accession>
<reference evidence="2 3" key="1">
    <citation type="submission" date="2019-05" db="EMBL/GenBank/DDBJ databases">
        <title>Another draft genome of Portunus trituberculatus and its Hox gene families provides insights of decapod evolution.</title>
        <authorList>
            <person name="Jeong J.-H."/>
            <person name="Song I."/>
            <person name="Kim S."/>
            <person name="Choi T."/>
            <person name="Kim D."/>
            <person name="Ryu S."/>
            <person name="Kim W."/>
        </authorList>
    </citation>
    <scope>NUCLEOTIDE SEQUENCE [LARGE SCALE GENOMIC DNA]</scope>
    <source>
        <tissue evidence="2">Muscle</tissue>
    </source>
</reference>
<feature type="compositionally biased region" description="Basic residues" evidence="1">
    <location>
        <begin position="642"/>
        <end position="697"/>
    </location>
</feature>
<dbReference type="EMBL" id="VSRR010000034">
    <property type="protein sequence ID" value="MPC08547.1"/>
    <property type="molecule type" value="Genomic_DNA"/>
</dbReference>
<feature type="region of interest" description="Disordered" evidence="1">
    <location>
        <begin position="1035"/>
        <end position="1064"/>
    </location>
</feature>
<feature type="region of interest" description="Disordered" evidence="1">
    <location>
        <begin position="586"/>
        <end position="697"/>
    </location>
</feature>
<dbReference type="Gene3D" id="1.10.268.10">
    <property type="entry name" value="Topoisomerase, domain 3"/>
    <property type="match status" value="1"/>
</dbReference>
<dbReference type="GO" id="GO:0005524">
    <property type="term" value="F:ATP binding"/>
    <property type="evidence" value="ECO:0007669"/>
    <property type="project" value="InterPro"/>
</dbReference>
<dbReference type="GO" id="GO:0003677">
    <property type="term" value="F:DNA binding"/>
    <property type="evidence" value="ECO:0007669"/>
    <property type="project" value="InterPro"/>
</dbReference>
<keyword evidence="3" id="KW-1185">Reference proteome</keyword>
<dbReference type="AlphaFoldDB" id="A0A5B7CGF3"/>
<dbReference type="Proteomes" id="UP000324222">
    <property type="component" value="Unassembled WGS sequence"/>
</dbReference>
<feature type="compositionally biased region" description="Basic and acidic residues" evidence="1">
    <location>
        <begin position="954"/>
        <end position="967"/>
    </location>
</feature>
<feature type="compositionally biased region" description="Basic residues" evidence="1">
    <location>
        <begin position="841"/>
        <end position="864"/>
    </location>
</feature>
<dbReference type="InterPro" id="IPR013757">
    <property type="entry name" value="Topo_IIA_A_a_sf"/>
</dbReference>
<proteinExistence type="predicted"/>
<feature type="compositionally biased region" description="Basic and acidic residues" evidence="1">
    <location>
        <begin position="743"/>
        <end position="757"/>
    </location>
</feature>
<evidence type="ECO:0000313" key="3">
    <source>
        <dbReference type="Proteomes" id="UP000324222"/>
    </source>
</evidence>
<feature type="region of interest" description="Disordered" evidence="1">
    <location>
        <begin position="900"/>
        <end position="928"/>
    </location>
</feature>
<organism evidence="2 3">
    <name type="scientific">Portunus trituberculatus</name>
    <name type="common">Swimming crab</name>
    <name type="synonym">Neptunus trituberculatus</name>
    <dbReference type="NCBI Taxonomy" id="210409"/>
    <lineage>
        <taxon>Eukaryota</taxon>
        <taxon>Metazoa</taxon>
        <taxon>Ecdysozoa</taxon>
        <taxon>Arthropoda</taxon>
        <taxon>Crustacea</taxon>
        <taxon>Multicrustacea</taxon>
        <taxon>Malacostraca</taxon>
        <taxon>Eumalacostraca</taxon>
        <taxon>Eucarida</taxon>
        <taxon>Decapoda</taxon>
        <taxon>Pleocyemata</taxon>
        <taxon>Brachyura</taxon>
        <taxon>Eubrachyura</taxon>
        <taxon>Portunoidea</taxon>
        <taxon>Portunidae</taxon>
        <taxon>Portuninae</taxon>
        <taxon>Portunus</taxon>
    </lineage>
</organism>
<protein>
    <submittedName>
        <fullName evidence="2">Uncharacterized protein</fullName>
    </submittedName>
</protein>
<feature type="compositionally biased region" description="Basic residues" evidence="1">
    <location>
        <begin position="767"/>
        <end position="834"/>
    </location>
</feature>